<dbReference type="AlphaFoldDB" id="A0A7S0VIK8"/>
<protein>
    <recommendedName>
        <fullName evidence="2">Glutamine amidotransferase type-2 domain-containing protein</fullName>
    </recommendedName>
</protein>
<evidence type="ECO:0000259" key="2">
    <source>
        <dbReference type="PROSITE" id="PS51278"/>
    </source>
</evidence>
<feature type="transmembrane region" description="Helical" evidence="1">
    <location>
        <begin position="200"/>
        <end position="219"/>
    </location>
</feature>
<feature type="transmembrane region" description="Helical" evidence="1">
    <location>
        <begin position="137"/>
        <end position="157"/>
    </location>
</feature>
<dbReference type="Gene3D" id="3.60.20.10">
    <property type="entry name" value="Glutamine Phosphoribosylpyrophosphate, subunit 1, domain 1"/>
    <property type="match status" value="1"/>
</dbReference>
<dbReference type="InterPro" id="IPR017932">
    <property type="entry name" value="GATase_2_dom"/>
</dbReference>
<dbReference type="SUPFAM" id="SSF56235">
    <property type="entry name" value="N-terminal nucleophile aminohydrolases (Ntn hydrolases)"/>
    <property type="match status" value="1"/>
</dbReference>
<dbReference type="InterPro" id="IPR029055">
    <property type="entry name" value="Ntn_hydrolases_N"/>
</dbReference>
<feature type="transmembrane region" description="Helical" evidence="1">
    <location>
        <begin position="163"/>
        <end position="188"/>
    </location>
</feature>
<accession>A0A7S0VIK8</accession>
<keyword evidence="1" id="KW-0472">Membrane</keyword>
<reference evidence="3" key="1">
    <citation type="submission" date="2021-01" db="EMBL/GenBank/DDBJ databases">
        <authorList>
            <person name="Corre E."/>
            <person name="Pelletier E."/>
            <person name="Niang G."/>
            <person name="Scheremetjew M."/>
            <person name="Finn R."/>
            <person name="Kale V."/>
            <person name="Holt S."/>
            <person name="Cochrane G."/>
            <person name="Meng A."/>
            <person name="Brown T."/>
            <person name="Cohen L."/>
        </authorList>
    </citation>
    <scope>NUCLEOTIDE SEQUENCE</scope>
    <source>
        <strain evidence="3">CCMP443</strain>
    </source>
</reference>
<keyword evidence="1" id="KW-0812">Transmembrane</keyword>
<feature type="domain" description="Glutamine amidotransferase type-2" evidence="2">
    <location>
        <begin position="197"/>
        <end position="447"/>
    </location>
</feature>
<sequence length="447" mass="47041">MDTPLVFLVAATSVPGVAWPFPAAAVASGWLYAWFHGQAPGLSDLALVSFALRFFLVLATALHELAHVTAHLFLARCNIRQGAGKPLATPPTAGAGNLLFNVPPALWAQCLCPLTPWPRSAQPCVHLPTCGPHHDGAVRLAGALFSLLLAVAATLSPPPLGPAFGSACAASAWMVAAGAAATDVLGLGWGGAGTYRCGNFGMLVIALLGGSSVDVPGVLREMAATTAARGGQSGGIVTIMPDGSAVRERHVPSKRSDIAKALVSAFWTKVRLRAASLLFTAHAKPSCSFFLGHTRFATSSAPTVRESHPHRFSPPQRFAIWRRTPEGWQRKVERYEVHVTHNGDLDYWPLFGVQRTQRELGAWLRRVLHCKAAVAGCDSVKVAGIVELLRTQGVWRLSLRLAYQQAASPSFDDTLNGKGLAMTEGALGEAAGAADAVFAEYVGGGGV</sequence>
<name>A0A7S0VIK8_9CRYP</name>
<proteinExistence type="predicted"/>
<dbReference type="EMBL" id="HBFN01010097">
    <property type="protein sequence ID" value="CAD8789784.1"/>
    <property type="molecule type" value="Transcribed_RNA"/>
</dbReference>
<gene>
    <name evidence="3" type="ORF">HTEP1355_LOCUS5870</name>
</gene>
<organism evidence="3">
    <name type="scientific">Hemiselmis tepida</name>
    <dbReference type="NCBI Taxonomy" id="464990"/>
    <lineage>
        <taxon>Eukaryota</taxon>
        <taxon>Cryptophyceae</taxon>
        <taxon>Cryptomonadales</taxon>
        <taxon>Hemiselmidaceae</taxon>
        <taxon>Hemiselmis</taxon>
    </lineage>
</organism>
<keyword evidence="1" id="KW-1133">Transmembrane helix</keyword>
<feature type="transmembrane region" description="Helical" evidence="1">
    <location>
        <begin position="51"/>
        <end position="75"/>
    </location>
</feature>
<evidence type="ECO:0000313" key="3">
    <source>
        <dbReference type="EMBL" id="CAD8789784.1"/>
    </source>
</evidence>
<evidence type="ECO:0000256" key="1">
    <source>
        <dbReference type="SAM" id="Phobius"/>
    </source>
</evidence>
<dbReference type="PROSITE" id="PS51278">
    <property type="entry name" value="GATASE_TYPE_2"/>
    <property type="match status" value="1"/>
</dbReference>